<dbReference type="PROSITE" id="PS51656">
    <property type="entry name" value="4FE4S"/>
    <property type="match status" value="1"/>
</dbReference>
<dbReference type="RefSeq" id="WP_094379227.1">
    <property type="nucleotide sequence ID" value="NZ_NOKA02000025.1"/>
</dbReference>
<evidence type="ECO:0000256" key="1">
    <source>
        <dbReference type="ARBA" id="ARBA00022485"/>
    </source>
</evidence>
<reference evidence="8" key="3">
    <citation type="submission" date="2018-07" db="EMBL/GenBank/DDBJ databases">
        <authorList>
            <person name="Quirk P.G."/>
            <person name="Krulwich T.A."/>
        </authorList>
    </citation>
    <scope>NUCLEOTIDE SEQUENCE</scope>
    <source>
        <strain evidence="8">CCRI-19302</strain>
    </source>
</reference>
<dbReference type="InterPro" id="IPR017896">
    <property type="entry name" value="4Fe4S_Fe-S-bd"/>
</dbReference>
<dbReference type="Gene3D" id="3.30.70.20">
    <property type="match status" value="1"/>
</dbReference>
<proteinExistence type="predicted"/>
<dbReference type="Pfam" id="PF02906">
    <property type="entry name" value="Fe_hyd_lg_C"/>
    <property type="match status" value="1"/>
</dbReference>
<evidence type="ECO:0000256" key="2">
    <source>
        <dbReference type="ARBA" id="ARBA00022723"/>
    </source>
</evidence>
<keyword evidence="4" id="KW-0411">Iron-sulfur</keyword>
<evidence type="ECO:0000313" key="10">
    <source>
        <dbReference type="Proteomes" id="UP000247523"/>
    </source>
</evidence>
<evidence type="ECO:0000313" key="9">
    <source>
        <dbReference type="Proteomes" id="UP000216411"/>
    </source>
</evidence>
<dbReference type="SUPFAM" id="SSF54862">
    <property type="entry name" value="4Fe-4S ferredoxins"/>
    <property type="match status" value="1"/>
</dbReference>
<dbReference type="InterPro" id="IPR004108">
    <property type="entry name" value="Fe_hydrogenase_lsu_C"/>
</dbReference>
<keyword evidence="2" id="KW-0479">Metal-binding</keyword>
<dbReference type="GO" id="GO:0051539">
    <property type="term" value="F:4 iron, 4 sulfur cluster binding"/>
    <property type="evidence" value="ECO:0007669"/>
    <property type="project" value="UniProtKB-KW"/>
</dbReference>
<dbReference type="CDD" id="cd00130">
    <property type="entry name" value="PAS"/>
    <property type="match status" value="1"/>
</dbReference>
<dbReference type="Proteomes" id="UP000216411">
    <property type="component" value="Unassembled WGS sequence"/>
</dbReference>
<dbReference type="EMBL" id="QICS01000002">
    <property type="protein sequence ID" value="PXV93829.1"/>
    <property type="molecule type" value="Genomic_DNA"/>
</dbReference>
<dbReference type="Gene3D" id="3.40.950.10">
    <property type="entry name" value="Fe-only Hydrogenase (Larger Subunit), Chain L, domain 3"/>
    <property type="match status" value="1"/>
</dbReference>
<dbReference type="InterPro" id="IPR050340">
    <property type="entry name" value="Cytosolic_Fe-S_CAF"/>
</dbReference>
<evidence type="ECO:0000256" key="3">
    <source>
        <dbReference type="ARBA" id="ARBA00023004"/>
    </source>
</evidence>
<dbReference type="Gene3D" id="1.10.15.40">
    <property type="entry name" value="Electron transport complex subunit B, putative Fe-S cluster"/>
    <property type="match status" value="1"/>
</dbReference>
<feature type="domain" description="4Fe-4S" evidence="6">
    <location>
        <begin position="345"/>
        <end position="406"/>
    </location>
</feature>
<keyword evidence="1" id="KW-0004">4Fe-4S</keyword>
<dbReference type="SMART" id="SM00091">
    <property type="entry name" value="PAS"/>
    <property type="match status" value="1"/>
</dbReference>
<reference evidence="8 9" key="1">
    <citation type="journal article" date="2017" name="Genome Announc.">
        <title>Draft Genome Sequence of a Sporulating and Motile Strain of Lachnotalea glycerini Isolated from Water in Quebec City, Canada.</title>
        <authorList>
            <person name="Maheux A.F."/>
            <person name="Boudreau D.K."/>
            <person name="Berube E."/>
            <person name="Boissinot M."/>
            <person name="Raymond F."/>
            <person name="Brodeur S."/>
            <person name="Corbeil J."/>
            <person name="Isabel S."/>
            <person name="Omar R.F."/>
            <person name="Bergeron M.G."/>
        </authorList>
    </citation>
    <scope>NUCLEOTIDE SEQUENCE [LARGE SCALE GENOMIC DNA]</scope>
    <source>
        <strain evidence="8 9">CCRI-19302</strain>
    </source>
</reference>
<reference evidence="7 10" key="2">
    <citation type="submission" date="2018-05" db="EMBL/GenBank/DDBJ databases">
        <title>Genomic Encyclopedia of Type Strains, Phase IV (KMG-IV): sequencing the most valuable type-strain genomes for metagenomic binning, comparative biology and taxonomic classification.</title>
        <authorList>
            <person name="Goeker M."/>
        </authorList>
    </citation>
    <scope>NUCLEOTIDE SEQUENCE [LARGE SCALE GENOMIC DNA]</scope>
    <source>
        <strain evidence="7 10">DSM 28816</strain>
    </source>
</reference>
<keyword evidence="8" id="KW-0418">Kinase</keyword>
<name>A0A255I1Q4_9FIRM</name>
<dbReference type="PROSITE" id="PS51379">
    <property type="entry name" value="4FE4S_FER_2"/>
    <property type="match status" value="2"/>
</dbReference>
<feature type="domain" description="4Fe-4S ferredoxin-type" evidence="5">
    <location>
        <begin position="33"/>
        <end position="61"/>
    </location>
</feature>
<dbReference type="Pfam" id="PF04060">
    <property type="entry name" value="FeS"/>
    <property type="match status" value="1"/>
</dbReference>
<evidence type="ECO:0000313" key="7">
    <source>
        <dbReference type="EMBL" id="PXV93829.1"/>
    </source>
</evidence>
<comment type="caution">
    <text evidence="8">The sequence shown here is derived from an EMBL/GenBank/DDBJ whole genome shotgun (WGS) entry which is preliminary data.</text>
</comment>
<feature type="domain" description="4Fe-4S ferredoxin-type" evidence="5">
    <location>
        <begin position="3"/>
        <end position="32"/>
    </location>
</feature>
<keyword evidence="8" id="KW-0808">Transferase</keyword>
<dbReference type="InterPro" id="IPR035965">
    <property type="entry name" value="PAS-like_dom_sf"/>
</dbReference>
<protein>
    <submittedName>
        <fullName evidence="8">Histidine kinase</fullName>
    </submittedName>
    <submittedName>
        <fullName evidence="7">Iron only hydrogenase large subunit-like protein</fullName>
    </submittedName>
</protein>
<keyword evidence="9" id="KW-1185">Reference proteome</keyword>
<evidence type="ECO:0000256" key="4">
    <source>
        <dbReference type="ARBA" id="ARBA00023014"/>
    </source>
</evidence>
<dbReference type="SUPFAM" id="SSF55785">
    <property type="entry name" value="PYP-like sensor domain (PAS domain)"/>
    <property type="match status" value="1"/>
</dbReference>
<dbReference type="SUPFAM" id="SSF53920">
    <property type="entry name" value="Fe-only hydrogenase"/>
    <property type="match status" value="1"/>
</dbReference>
<organism evidence="8 9">
    <name type="scientific">Lachnotalea glycerini</name>
    <dbReference type="NCBI Taxonomy" id="1763509"/>
    <lineage>
        <taxon>Bacteria</taxon>
        <taxon>Bacillati</taxon>
        <taxon>Bacillota</taxon>
        <taxon>Clostridia</taxon>
        <taxon>Lachnospirales</taxon>
        <taxon>Lachnospiraceae</taxon>
        <taxon>Lachnotalea</taxon>
    </lineage>
</organism>
<keyword evidence="3" id="KW-0408">Iron</keyword>
<accession>A0A255I1Q4</accession>
<dbReference type="PROSITE" id="PS00198">
    <property type="entry name" value="4FE4S_FER_1"/>
    <property type="match status" value="1"/>
</dbReference>
<dbReference type="InterPro" id="IPR017900">
    <property type="entry name" value="4Fe4S_Fe_S_CS"/>
</dbReference>
<gene>
    <name evidence="7" type="ORF">C8E03_102604</name>
    <name evidence="8" type="ORF">CG710_012240</name>
</gene>
<dbReference type="AlphaFoldDB" id="A0A255I1Q4"/>
<dbReference type="Pfam" id="PF13237">
    <property type="entry name" value="Fer4_10"/>
    <property type="match status" value="1"/>
</dbReference>
<dbReference type="Proteomes" id="UP000247523">
    <property type="component" value="Unassembled WGS sequence"/>
</dbReference>
<dbReference type="PANTHER" id="PTHR11615">
    <property type="entry name" value="NITRATE, FORMATE, IRON DEHYDROGENASE"/>
    <property type="match status" value="1"/>
</dbReference>
<evidence type="ECO:0000259" key="5">
    <source>
        <dbReference type="PROSITE" id="PS51379"/>
    </source>
</evidence>
<dbReference type="Gene3D" id="3.30.450.20">
    <property type="entry name" value="PAS domain"/>
    <property type="match status" value="1"/>
</dbReference>
<sequence>MNDYLKFKKSNCKNCYRCIRHCPVKSIRFSDNQANIISQDCILCGHCFLNCPQNAKEIRNDIEKAKAIIKSNVPVYASIAPSFVANYDNATIFSMEKALKQLGFLGVEETSIGATIVKKQYEDLISEEKQEVIISSCCHTVNLLIQKYYPEALPYLAKVVSPMQAHNNDIKRRFKGAKTIFIGPCLSKKAEAESYKDGVDCVLTFEELSAWLEEENIQLEYIQDTHEKGLARLFPTTGGILKTLTVKKPEYSYIAIDGIENCMNALKDVINGKLGKCFIEMSSCIGSCIGGPAMDKSHRSPIKDFLRVHDYAKEEDFDIFDYTENELNVNFSSLAGSSLVFDDAAIEEVLKQMGKTKPEHELNCGSCGYNSCRDKAKAVLEGKANIGMCLPYLKEKAESFSDNIISNTPNAILVLNEELKVQQINHAACDLLNIATATDILGDHVVRILDPFPFFEAYENGKNTYDKREYFAEYRKYVEQTVIYDRSYHILICIMRDITEESRQRQQKEITRQKTIEITNNVIEKQMRAVQEIASLLGETTAETKVALTKLKESLYDE</sequence>
<dbReference type="OrthoDB" id="9798098at2"/>
<dbReference type="GO" id="GO:0016301">
    <property type="term" value="F:kinase activity"/>
    <property type="evidence" value="ECO:0007669"/>
    <property type="project" value="UniProtKB-KW"/>
</dbReference>
<dbReference type="EMBL" id="NOKA02000025">
    <property type="protein sequence ID" value="RDY30931.1"/>
    <property type="molecule type" value="Genomic_DNA"/>
</dbReference>
<dbReference type="InterPro" id="IPR009016">
    <property type="entry name" value="Fe_hydrogenase"/>
</dbReference>
<dbReference type="InterPro" id="IPR007202">
    <property type="entry name" value="4Fe-4S_dom"/>
</dbReference>
<evidence type="ECO:0000313" key="8">
    <source>
        <dbReference type="EMBL" id="RDY30931.1"/>
    </source>
</evidence>
<dbReference type="GO" id="GO:0046872">
    <property type="term" value="F:metal ion binding"/>
    <property type="evidence" value="ECO:0007669"/>
    <property type="project" value="UniProtKB-KW"/>
</dbReference>
<dbReference type="InterPro" id="IPR000014">
    <property type="entry name" value="PAS"/>
</dbReference>
<evidence type="ECO:0000259" key="6">
    <source>
        <dbReference type="PROSITE" id="PS51656"/>
    </source>
</evidence>